<keyword evidence="1" id="KW-0175">Coiled coil</keyword>
<feature type="non-terminal residue" evidence="2">
    <location>
        <position position="1"/>
    </location>
</feature>
<accession>A0A146K782</accession>
<gene>
    <name evidence="2" type="ORF">TPC1_16624</name>
</gene>
<feature type="non-terminal residue" evidence="2">
    <location>
        <position position="172"/>
    </location>
</feature>
<evidence type="ECO:0008006" key="3">
    <source>
        <dbReference type="Google" id="ProtNLM"/>
    </source>
</evidence>
<dbReference type="AlphaFoldDB" id="A0A146K782"/>
<organism evidence="2">
    <name type="scientific">Trepomonas sp. PC1</name>
    <dbReference type="NCBI Taxonomy" id="1076344"/>
    <lineage>
        <taxon>Eukaryota</taxon>
        <taxon>Metamonada</taxon>
        <taxon>Diplomonadida</taxon>
        <taxon>Hexamitidae</taxon>
        <taxon>Hexamitinae</taxon>
        <taxon>Trepomonas</taxon>
    </lineage>
</organism>
<sequence length="172" mass="19802">SNLEKIRSIVHQIEKLEQQVSFDSDKPNFASVVALQHQAQQIMEQISNLEESMQKHVQTERAKQLIDDINTLMTRTSKFSVDNQSEDYKELMKDNIKQKEAHRLLDETIEMGHATLHQLFQQGERLHNLHHQVVGMVGKLQIGGRSVSEIIRLENFGVFLSVGGCLIIFLLW</sequence>
<evidence type="ECO:0000313" key="2">
    <source>
        <dbReference type="EMBL" id="JAP91685.1"/>
    </source>
</evidence>
<evidence type="ECO:0000256" key="1">
    <source>
        <dbReference type="SAM" id="Coils"/>
    </source>
</evidence>
<reference evidence="2" key="1">
    <citation type="submission" date="2015-07" db="EMBL/GenBank/DDBJ databases">
        <title>Adaptation to a free-living lifestyle via gene acquisitions in the diplomonad Trepomonas sp. PC1.</title>
        <authorList>
            <person name="Xu F."/>
            <person name="Jerlstrom-Hultqvist J."/>
            <person name="Kolisko M."/>
            <person name="Simpson A.G.B."/>
            <person name="Roger A.J."/>
            <person name="Svard S.G."/>
            <person name="Andersson J.O."/>
        </authorList>
    </citation>
    <scope>NUCLEOTIDE SEQUENCE</scope>
    <source>
        <strain evidence="2">PC1</strain>
    </source>
</reference>
<dbReference type="Gene3D" id="1.20.5.110">
    <property type="match status" value="1"/>
</dbReference>
<proteinExistence type="predicted"/>
<name>A0A146K782_9EUKA</name>
<protein>
    <recommendedName>
        <fullName evidence="3">SNARE</fullName>
    </recommendedName>
</protein>
<feature type="coiled-coil region" evidence="1">
    <location>
        <begin position="32"/>
        <end position="59"/>
    </location>
</feature>
<dbReference type="SUPFAM" id="SSF58038">
    <property type="entry name" value="SNARE fusion complex"/>
    <property type="match status" value="1"/>
</dbReference>
<dbReference type="EMBL" id="GDID01004921">
    <property type="protein sequence ID" value="JAP91685.1"/>
    <property type="molecule type" value="Transcribed_RNA"/>
</dbReference>